<dbReference type="Proteomes" id="UP000177061">
    <property type="component" value="Unassembled WGS sequence"/>
</dbReference>
<organism evidence="2 3">
    <name type="scientific">Candidatus Portnoybacteria bacterium RIFCSPHIGHO2_12_FULL_38_9</name>
    <dbReference type="NCBI Taxonomy" id="1801997"/>
    <lineage>
        <taxon>Bacteria</taxon>
        <taxon>Candidatus Portnoyibacteriota</taxon>
    </lineage>
</organism>
<reference evidence="2 3" key="1">
    <citation type="journal article" date="2016" name="Nat. Commun.">
        <title>Thousands of microbial genomes shed light on interconnected biogeochemical processes in an aquifer system.</title>
        <authorList>
            <person name="Anantharaman K."/>
            <person name="Brown C.T."/>
            <person name="Hug L.A."/>
            <person name="Sharon I."/>
            <person name="Castelle C.J."/>
            <person name="Probst A.J."/>
            <person name="Thomas B.C."/>
            <person name="Singh A."/>
            <person name="Wilkins M.J."/>
            <person name="Karaoz U."/>
            <person name="Brodie E.L."/>
            <person name="Williams K.H."/>
            <person name="Hubbard S.S."/>
            <person name="Banfield J.F."/>
        </authorList>
    </citation>
    <scope>NUCLEOTIDE SEQUENCE [LARGE SCALE GENOMIC DNA]</scope>
</reference>
<proteinExistence type="predicted"/>
<dbReference type="AlphaFoldDB" id="A0A1G2FF78"/>
<evidence type="ECO:0000259" key="1">
    <source>
        <dbReference type="Pfam" id="PF13274"/>
    </source>
</evidence>
<comment type="caution">
    <text evidence="2">The sequence shown here is derived from an EMBL/GenBank/DDBJ whole genome shotgun (WGS) entry which is preliminary data.</text>
</comment>
<evidence type="ECO:0000313" key="2">
    <source>
        <dbReference type="EMBL" id="OGZ36725.1"/>
    </source>
</evidence>
<sequence>MSRLEYTILYLLSKAKEKDISNLSKFQIMKLIYLLEVEAYKFTGRSFFDSVYFKRGENGPISVDIYTALENLMGKYIEGKIVKKPDYPYPRHCISLKKNIKKFELKDTEKIFLNSVFGSYLDSSQKKLKAVAYSTEPMKEIIKKEKKMHRVLKGRHLNLNLVPLDEEMIDLFKYE</sequence>
<feature type="domain" description="Antitoxin SocA-like Panacea" evidence="1">
    <location>
        <begin position="28"/>
        <end position="135"/>
    </location>
</feature>
<name>A0A1G2FF78_9BACT</name>
<gene>
    <name evidence="2" type="ORF">A3J64_03280</name>
</gene>
<evidence type="ECO:0000313" key="3">
    <source>
        <dbReference type="Proteomes" id="UP000177061"/>
    </source>
</evidence>
<dbReference type="InterPro" id="IPR025272">
    <property type="entry name" value="SocA_Panacea"/>
</dbReference>
<dbReference type="Pfam" id="PF13274">
    <property type="entry name" value="SocA_Panacea"/>
    <property type="match status" value="1"/>
</dbReference>
<accession>A0A1G2FF78</accession>
<protein>
    <recommendedName>
        <fullName evidence="1">Antitoxin SocA-like Panacea domain-containing protein</fullName>
    </recommendedName>
</protein>
<dbReference type="EMBL" id="MHNB01000022">
    <property type="protein sequence ID" value="OGZ36725.1"/>
    <property type="molecule type" value="Genomic_DNA"/>
</dbReference>